<comment type="similarity">
    <text evidence="2">Belongs to the GTP cyclohydrolase IV family.</text>
</comment>
<evidence type="ECO:0000313" key="3">
    <source>
        <dbReference type="EMBL" id="MFC7299554.1"/>
    </source>
</evidence>
<comment type="pathway">
    <text evidence="2">Cofactor biosynthesis; 7,8-dihydroneopterin triphosphate biosynthesis; 7,8-dihydroneopterin triphosphate from GTP: step 1/1.</text>
</comment>
<dbReference type="PANTHER" id="PTHR36445:SF1">
    <property type="entry name" value="GTP CYCLOHYDROLASE MPTA"/>
    <property type="match status" value="1"/>
</dbReference>
<dbReference type="InterPro" id="IPR003801">
    <property type="entry name" value="GTP_cyclohydrolase_FolE2/MptA"/>
</dbReference>
<reference evidence="4" key="1">
    <citation type="journal article" date="2019" name="Int. J. Syst. Evol. Microbiol.">
        <title>The Global Catalogue of Microorganisms (GCM) 10K type strain sequencing project: providing services to taxonomists for standard genome sequencing and annotation.</title>
        <authorList>
            <consortium name="The Broad Institute Genomics Platform"/>
            <consortium name="The Broad Institute Genome Sequencing Center for Infectious Disease"/>
            <person name="Wu L."/>
            <person name="Ma J."/>
        </authorList>
    </citation>
    <scope>NUCLEOTIDE SEQUENCE [LARGE SCALE GENOMIC DNA]</scope>
    <source>
        <strain evidence="4">CCUG 36956</strain>
    </source>
</reference>
<name>A0ABW2J7R6_9BURK</name>
<organism evidence="3 4">
    <name type="scientific">Herminiimonas aquatilis</name>
    <dbReference type="NCBI Taxonomy" id="345342"/>
    <lineage>
        <taxon>Bacteria</taxon>
        <taxon>Pseudomonadati</taxon>
        <taxon>Pseudomonadota</taxon>
        <taxon>Betaproteobacteria</taxon>
        <taxon>Burkholderiales</taxon>
        <taxon>Oxalobacteraceae</taxon>
        <taxon>Herminiimonas</taxon>
    </lineage>
</organism>
<evidence type="ECO:0000313" key="4">
    <source>
        <dbReference type="Proteomes" id="UP001596379"/>
    </source>
</evidence>
<dbReference type="GO" id="GO:0003934">
    <property type="term" value="F:GTP cyclohydrolase I activity"/>
    <property type="evidence" value="ECO:0007669"/>
    <property type="project" value="UniProtKB-EC"/>
</dbReference>
<protein>
    <recommendedName>
        <fullName evidence="2">GTP cyclohydrolase FolE2</fullName>
        <ecNumber evidence="2">3.5.4.16</ecNumber>
    </recommendedName>
</protein>
<sequence length="317" mass="34665">MNKCLPDVASNDASIHALPLSWVGMQHIDLPLTLDEPDASHPVHADAEVYVDLPDEGIKGIHMSRLYTLLDQFSENAKLNAESLKLLLQKIIESHIDCHSTSARVAFAFDALRRRPALVSENLGGWRKYPARVEAQLDQTGMQIKVVVKVLYASTCPCSAALSRQILEQAFTAEFGAHSAIDATDVAKWLSVHASIATPHSQRSEATVTLAVEPDEALGIFDLIDQIETVLGTPVQTAVKRADEQEFAKRNGSNLMYVEDAARKIRAALLTHNKQADVQVRHLESLHPHDAVAISAHGREGACDLTVHNKITTEVTA</sequence>
<comment type="catalytic activity">
    <reaction evidence="2">
        <text>GTP + H2O = 7,8-dihydroneopterin 3'-triphosphate + formate + H(+)</text>
        <dbReference type="Rhea" id="RHEA:17473"/>
        <dbReference type="ChEBI" id="CHEBI:15377"/>
        <dbReference type="ChEBI" id="CHEBI:15378"/>
        <dbReference type="ChEBI" id="CHEBI:15740"/>
        <dbReference type="ChEBI" id="CHEBI:37565"/>
        <dbReference type="ChEBI" id="CHEBI:58462"/>
        <dbReference type="EC" id="3.5.4.16"/>
    </reaction>
</comment>
<feature type="site" description="May be catalytically important" evidence="2">
    <location>
        <position position="156"/>
    </location>
</feature>
<evidence type="ECO:0000256" key="2">
    <source>
        <dbReference type="HAMAP-Rule" id="MF_01527"/>
    </source>
</evidence>
<dbReference type="Proteomes" id="UP001596379">
    <property type="component" value="Unassembled WGS sequence"/>
</dbReference>
<keyword evidence="1 2" id="KW-0378">Hydrolase</keyword>
<dbReference type="Pfam" id="PF02649">
    <property type="entry name" value="GCHY-1"/>
    <property type="match status" value="1"/>
</dbReference>
<dbReference type="RefSeq" id="WP_382235667.1">
    <property type="nucleotide sequence ID" value="NZ_JBHTCC010000003.1"/>
</dbReference>
<dbReference type="EC" id="3.5.4.16" evidence="2"/>
<dbReference type="Gene3D" id="3.10.270.10">
    <property type="entry name" value="Urate Oxidase"/>
    <property type="match status" value="1"/>
</dbReference>
<accession>A0ABW2J7R6</accession>
<dbReference type="EMBL" id="JBHTCC010000003">
    <property type="protein sequence ID" value="MFC7299554.1"/>
    <property type="molecule type" value="Genomic_DNA"/>
</dbReference>
<proteinExistence type="inferred from homology"/>
<dbReference type="InterPro" id="IPR022838">
    <property type="entry name" value="GTP_cyclohydrolase_FolE2"/>
</dbReference>
<dbReference type="NCBIfam" id="NF010200">
    <property type="entry name" value="PRK13674.1-1"/>
    <property type="match status" value="1"/>
</dbReference>
<evidence type="ECO:0000256" key="1">
    <source>
        <dbReference type="ARBA" id="ARBA00022801"/>
    </source>
</evidence>
<comment type="function">
    <text evidence="2">Converts GTP to 7,8-dihydroneopterin triphosphate.</text>
</comment>
<keyword evidence="4" id="KW-1185">Reference proteome</keyword>
<dbReference type="HAMAP" id="MF_01527_B">
    <property type="entry name" value="GTP_cyclohydrol_B"/>
    <property type="match status" value="1"/>
</dbReference>
<comment type="caution">
    <text evidence="3">The sequence shown here is derived from an EMBL/GenBank/DDBJ whole genome shotgun (WGS) entry which is preliminary data.</text>
</comment>
<dbReference type="PANTHER" id="PTHR36445">
    <property type="entry name" value="GTP CYCLOHYDROLASE MPTA"/>
    <property type="match status" value="1"/>
</dbReference>
<gene>
    <name evidence="2 3" type="primary">folE2</name>
    <name evidence="3" type="ORF">ACFQO0_14005</name>
</gene>